<evidence type="ECO:0000313" key="2">
    <source>
        <dbReference type="EMBL" id="KAG9337315.1"/>
    </source>
</evidence>
<dbReference type="EMBL" id="JAFBMS010000090">
    <property type="protein sequence ID" value="KAG9337315.1"/>
    <property type="molecule type" value="Genomic_DNA"/>
</dbReference>
<organism evidence="2 3">
    <name type="scientific">Albula glossodonta</name>
    <name type="common">roundjaw bonefish</name>
    <dbReference type="NCBI Taxonomy" id="121402"/>
    <lineage>
        <taxon>Eukaryota</taxon>
        <taxon>Metazoa</taxon>
        <taxon>Chordata</taxon>
        <taxon>Craniata</taxon>
        <taxon>Vertebrata</taxon>
        <taxon>Euteleostomi</taxon>
        <taxon>Actinopterygii</taxon>
        <taxon>Neopterygii</taxon>
        <taxon>Teleostei</taxon>
        <taxon>Albuliformes</taxon>
        <taxon>Albulidae</taxon>
        <taxon>Albula</taxon>
    </lineage>
</organism>
<evidence type="ECO:0000313" key="3">
    <source>
        <dbReference type="Proteomes" id="UP000824540"/>
    </source>
</evidence>
<comment type="caution">
    <text evidence="2">The sequence shown here is derived from an EMBL/GenBank/DDBJ whole genome shotgun (WGS) entry which is preliminary data.</text>
</comment>
<sequence>MAIQARKRRPKGKKDKAAHHRRPATIPVVSLYIKERAYGCHGMSWHVEMMSVLSAVHCCDREAGERWGIERERERKSRANSEP</sequence>
<keyword evidence="3" id="KW-1185">Reference proteome</keyword>
<gene>
    <name evidence="2" type="ORF">JZ751_028883</name>
</gene>
<reference evidence="2" key="1">
    <citation type="thesis" date="2021" institute="BYU ScholarsArchive" country="Provo, UT, USA">
        <title>Applications of and Algorithms for Genome Assembly and Genomic Analyses with an Emphasis on Marine Teleosts.</title>
        <authorList>
            <person name="Pickett B.D."/>
        </authorList>
    </citation>
    <scope>NUCLEOTIDE SEQUENCE</scope>
    <source>
        <strain evidence="2">HI-2016</strain>
    </source>
</reference>
<name>A0A8T2NAG2_9TELE</name>
<dbReference type="AlphaFoldDB" id="A0A8T2NAG2"/>
<proteinExistence type="predicted"/>
<protein>
    <submittedName>
        <fullName evidence="2">Uncharacterized protein</fullName>
    </submittedName>
</protein>
<accession>A0A8T2NAG2</accession>
<feature type="region of interest" description="Disordered" evidence="1">
    <location>
        <begin position="1"/>
        <end position="23"/>
    </location>
</feature>
<evidence type="ECO:0000256" key="1">
    <source>
        <dbReference type="SAM" id="MobiDB-lite"/>
    </source>
</evidence>
<dbReference type="OrthoDB" id="8964638at2759"/>
<dbReference type="Proteomes" id="UP000824540">
    <property type="component" value="Unassembled WGS sequence"/>
</dbReference>